<keyword evidence="2" id="KW-1185">Reference proteome</keyword>
<dbReference type="EMBL" id="AJVK01033804">
    <property type="status" value="NOT_ANNOTATED_CDS"/>
    <property type="molecule type" value="Genomic_DNA"/>
</dbReference>
<accession>A0A1B0DGQ0</accession>
<dbReference type="Proteomes" id="UP000092462">
    <property type="component" value="Unassembled WGS sequence"/>
</dbReference>
<dbReference type="InterPro" id="IPR009832">
    <property type="entry name" value="DUF1397"/>
</dbReference>
<evidence type="ECO:0000313" key="2">
    <source>
        <dbReference type="Proteomes" id="UP000092462"/>
    </source>
</evidence>
<proteinExistence type="predicted"/>
<dbReference type="Pfam" id="PF07165">
    <property type="entry name" value="DUF1397"/>
    <property type="match status" value="1"/>
</dbReference>
<protein>
    <submittedName>
        <fullName evidence="1">Uncharacterized protein</fullName>
    </submittedName>
</protein>
<dbReference type="AlphaFoldDB" id="A0A1B0DGQ0"/>
<reference evidence="1" key="1">
    <citation type="submission" date="2022-08" db="UniProtKB">
        <authorList>
            <consortium name="EnsemblMetazoa"/>
        </authorList>
    </citation>
    <scope>IDENTIFICATION</scope>
    <source>
        <strain evidence="1">Israel</strain>
    </source>
</reference>
<dbReference type="EnsemblMetazoa" id="PPAI007334-RA">
    <property type="protein sequence ID" value="PPAI007334-PA"/>
    <property type="gene ID" value="PPAI007334"/>
</dbReference>
<organism evidence="1 2">
    <name type="scientific">Phlebotomus papatasi</name>
    <name type="common">Sandfly</name>
    <dbReference type="NCBI Taxonomy" id="29031"/>
    <lineage>
        <taxon>Eukaryota</taxon>
        <taxon>Metazoa</taxon>
        <taxon>Ecdysozoa</taxon>
        <taxon>Arthropoda</taxon>
        <taxon>Hexapoda</taxon>
        <taxon>Insecta</taxon>
        <taxon>Pterygota</taxon>
        <taxon>Neoptera</taxon>
        <taxon>Endopterygota</taxon>
        <taxon>Diptera</taxon>
        <taxon>Nematocera</taxon>
        <taxon>Psychodoidea</taxon>
        <taxon>Psychodidae</taxon>
        <taxon>Phlebotomus</taxon>
        <taxon>Phlebotomus</taxon>
    </lineage>
</organism>
<dbReference type="VEuPathDB" id="VectorBase:PPAPM1_002319"/>
<dbReference type="PANTHER" id="PTHR20997">
    <property type="entry name" value="EG:BACR42I17.2 PROTEIN-RELATED"/>
    <property type="match status" value="1"/>
</dbReference>
<dbReference type="PANTHER" id="PTHR20997:SF2">
    <property type="entry name" value="EG:BACR42I17.2 PROTEIN-RELATED"/>
    <property type="match status" value="1"/>
</dbReference>
<name>A0A1B0DGQ0_PHLPP</name>
<sequence>MVSGSDAAFEAIGEATTELMDCLTTLFNFSTLQEEIEKAQPNGELDTVFNKYCRKRHDATECLTNFTKLLEPCLTPEEISHKEVYTNISKSLLGFICHKDGDQIALFIAEKGPECFQERKDGLIDCFNKTFPKVFDQVKATDKVPSLEDLPKFVFGVDQCHDMERLQVCVVEELEKCEESTPANLMDSGFKFIRNNTPCTNVSSII</sequence>
<dbReference type="VEuPathDB" id="VectorBase:PPAI007334"/>
<evidence type="ECO:0000313" key="1">
    <source>
        <dbReference type="EnsemblMetazoa" id="PPAI007334-PA"/>
    </source>
</evidence>